<dbReference type="Pfam" id="PF07059">
    <property type="entry name" value="EDR2_C"/>
    <property type="match status" value="1"/>
</dbReference>
<name>A0A8T2T4F1_CERRI</name>
<gene>
    <name evidence="2" type="ORF">KP509_15G067800</name>
</gene>
<evidence type="ECO:0000313" key="2">
    <source>
        <dbReference type="EMBL" id="KAH7405371.1"/>
    </source>
</evidence>
<evidence type="ECO:0000313" key="3">
    <source>
        <dbReference type="Proteomes" id="UP000825935"/>
    </source>
</evidence>
<dbReference type="AlphaFoldDB" id="A0A8T2T4F1"/>
<reference evidence="2" key="1">
    <citation type="submission" date="2021-08" db="EMBL/GenBank/DDBJ databases">
        <title>WGS assembly of Ceratopteris richardii.</title>
        <authorList>
            <person name="Marchant D.B."/>
            <person name="Chen G."/>
            <person name="Jenkins J."/>
            <person name="Shu S."/>
            <person name="Leebens-Mack J."/>
            <person name="Grimwood J."/>
            <person name="Schmutz J."/>
            <person name="Soltis P."/>
            <person name="Soltis D."/>
            <person name="Chen Z.-H."/>
        </authorList>
    </citation>
    <scope>NUCLEOTIDE SEQUENCE</scope>
    <source>
        <strain evidence="2">Whitten #5841</strain>
        <tissue evidence="2">Leaf</tissue>
    </source>
</reference>
<dbReference type="InterPro" id="IPR045096">
    <property type="entry name" value="EDR2-like"/>
</dbReference>
<accession>A0A8T2T4F1</accession>
<dbReference type="EMBL" id="CM035420">
    <property type="protein sequence ID" value="KAH7405371.1"/>
    <property type="molecule type" value="Genomic_DNA"/>
</dbReference>
<dbReference type="PANTHER" id="PTHR12136:SF101">
    <property type="entry name" value="ENHANCED DISEASE RESISTANCE-LIKE PROTEIN (DUF1336)"/>
    <property type="match status" value="1"/>
</dbReference>
<protein>
    <recommendedName>
        <fullName evidence="1">Protein ENHANCED DISEASE RESISTANCE 2 C-terminal domain-containing protein</fullName>
    </recommendedName>
</protein>
<keyword evidence="3" id="KW-1185">Reference proteome</keyword>
<organism evidence="2 3">
    <name type="scientific">Ceratopteris richardii</name>
    <name type="common">Triangle waterfern</name>
    <dbReference type="NCBI Taxonomy" id="49495"/>
    <lineage>
        <taxon>Eukaryota</taxon>
        <taxon>Viridiplantae</taxon>
        <taxon>Streptophyta</taxon>
        <taxon>Embryophyta</taxon>
        <taxon>Tracheophyta</taxon>
        <taxon>Polypodiopsida</taxon>
        <taxon>Polypodiidae</taxon>
        <taxon>Polypodiales</taxon>
        <taxon>Pteridineae</taxon>
        <taxon>Pteridaceae</taxon>
        <taxon>Parkerioideae</taxon>
        <taxon>Ceratopteris</taxon>
    </lineage>
</organism>
<dbReference type="Proteomes" id="UP000825935">
    <property type="component" value="Chromosome 15"/>
</dbReference>
<dbReference type="InterPro" id="IPR009769">
    <property type="entry name" value="EDR2_C"/>
</dbReference>
<proteinExistence type="predicted"/>
<evidence type="ECO:0000259" key="1">
    <source>
        <dbReference type="Pfam" id="PF07059"/>
    </source>
</evidence>
<dbReference type="PANTHER" id="PTHR12136">
    <property type="entry name" value="ENHANCED DISEASE RESISTANCE-RELATED"/>
    <property type="match status" value="1"/>
</dbReference>
<dbReference type="OrthoDB" id="9970435at2759"/>
<comment type="caution">
    <text evidence="2">The sequence shown here is derived from an EMBL/GenBank/DDBJ whole genome shotgun (WGS) entry which is preliminary data.</text>
</comment>
<sequence length="396" mass="44239">MLSHACASHSCMSEEALFLISSLKPGRSLVHLAIHTQLQVLASRRVSCLDSSNCYHALPHTYVSRSPSSLRHTRTHTHTHKSQRFVFFILAMEDARESAWIGSLKCGGAVPLREVDGCANGWSSPSGDIFQVRGPNYLESKTKTKGGECLLKPIAFDWIKCSNKIFNVMQHPDGRVRAALDGALKEAEKKQERKPFVWAINLQVPSKENHSLIFYYVTYEQPQKDSLLQRFLDGSNSFRNSRFKLLANVVQGPWVVKTAVGERAVCLLGKAVTCTYTRTDHFMEIDVDIGASIMANAIVHLAFGYVTSLIVDLAFVIEGQVQNELPEKILGTIRFANLDPAAASILDVPLSSRDKMRPNKLWRSFSNLLHGGHNESVANVEEDERSHEVEDFVHSH</sequence>
<feature type="domain" description="Protein ENHANCED DISEASE RESISTANCE 2 C-terminal" evidence="1">
    <location>
        <begin position="122"/>
        <end position="339"/>
    </location>
</feature>